<keyword evidence="6 8" id="KW-0067">ATP-binding</keyword>
<dbReference type="Pfam" id="PF13507">
    <property type="entry name" value="GATase_5"/>
    <property type="match status" value="1"/>
</dbReference>
<keyword evidence="4 8" id="KW-0658">Purine biosynthesis</keyword>
<dbReference type="SUPFAM" id="SSF52317">
    <property type="entry name" value="Class I glutamine amidotransferase-like"/>
    <property type="match status" value="1"/>
</dbReference>
<sequence>MKIGIVVFPGTNRERDVVIAFEQVTGVTPVIVWHRETTLPSLDMIVLPGGFSYGDYLRCGAMAAHSPIMKEICDFANKGGYILGICNGFQILTEAKLLPGALLPNASLRFLSRDCHLKIERNDTAFTCGWNKGDVFKTATAHGDGNYFCDSETLRQLEAEGQIAFRYSSANGIVNPEDRQLNPNGSINAIAGIVSLNGRICGMMPHPEDMVNPLMGSEDGKPLFQGIMETLA</sequence>
<name>A0A318MZP5_9PROT</name>
<evidence type="ECO:0000256" key="1">
    <source>
        <dbReference type="ARBA" id="ARBA00022490"/>
    </source>
</evidence>
<dbReference type="NCBIfam" id="TIGR01737">
    <property type="entry name" value="FGAM_synth_I"/>
    <property type="match status" value="1"/>
</dbReference>
<dbReference type="Proteomes" id="UP000247565">
    <property type="component" value="Unassembled WGS sequence"/>
</dbReference>
<dbReference type="RefSeq" id="WP_110438009.1">
    <property type="nucleotide sequence ID" value="NZ_CP046393.1"/>
</dbReference>
<comment type="catalytic activity">
    <reaction evidence="8">
        <text>N(2)-formyl-N(1)-(5-phospho-beta-D-ribosyl)glycinamide + L-glutamine + ATP + H2O = 2-formamido-N(1)-(5-O-phospho-beta-D-ribosyl)acetamidine + L-glutamate + ADP + phosphate + H(+)</text>
        <dbReference type="Rhea" id="RHEA:17129"/>
        <dbReference type="ChEBI" id="CHEBI:15377"/>
        <dbReference type="ChEBI" id="CHEBI:15378"/>
        <dbReference type="ChEBI" id="CHEBI:29985"/>
        <dbReference type="ChEBI" id="CHEBI:30616"/>
        <dbReference type="ChEBI" id="CHEBI:43474"/>
        <dbReference type="ChEBI" id="CHEBI:58359"/>
        <dbReference type="ChEBI" id="CHEBI:147286"/>
        <dbReference type="ChEBI" id="CHEBI:147287"/>
        <dbReference type="ChEBI" id="CHEBI:456216"/>
        <dbReference type="EC" id="6.3.5.3"/>
    </reaction>
</comment>
<keyword evidence="1 8" id="KW-0963">Cytoplasm</keyword>
<evidence type="ECO:0000256" key="3">
    <source>
        <dbReference type="ARBA" id="ARBA00022741"/>
    </source>
</evidence>
<dbReference type="GO" id="GO:0004359">
    <property type="term" value="F:glutaminase activity"/>
    <property type="evidence" value="ECO:0007669"/>
    <property type="project" value="UniProtKB-EC"/>
</dbReference>
<comment type="subcellular location">
    <subcellularLocation>
        <location evidence="8">Cytoplasm</location>
    </subcellularLocation>
</comment>
<dbReference type="PIRSF" id="PIRSF001586">
    <property type="entry name" value="FGAM_synth_I"/>
    <property type="match status" value="1"/>
</dbReference>
<gene>
    <name evidence="8" type="primary">purQ</name>
    <name evidence="9" type="ORF">DK869_00300</name>
</gene>
<dbReference type="UniPathway" id="UPA00074">
    <property type="reaction ID" value="UER00128"/>
</dbReference>
<dbReference type="NCBIfam" id="NF002957">
    <property type="entry name" value="PRK03619.1"/>
    <property type="match status" value="1"/>
</dbReference>
<keyword evidence="10" id="KW-1185">Reference proteome</keyword>
<comment type="subunit">
    <text evidence="8">Part of the FGAM synthase complex composed of 1 PurL, 1 PurQ and 2 PurS subunits.</text>
</comment>
<keyword evidence="7 8" id="KW-0315">Glutamine amidotransferase</keyword>
<dbReference type="EC" id="3.5.1.2" evidence="8"/>
<dbReference type="GO" id="GO:0006189">
    <property type="term" value="P:'de novo' IMP biosynthetic process"/>
    <property type="evidence" value="ECO:0007669"/>
    <property type="project" value="UniProtKB-UniRule"/>
</dbReference>
<keyword evidence="5 8" id="KW-0378">Hydrolase</keyword>
<dbReference type="SMART" id="SM01211">
    <property type="entry name" value="GATase_5"/>
    <property type="match status" value="1"/>
</dbReference>
<organism evidence="9 10">
    <name type="scientific">Commensalibacter melissae</name>
    <dbReference type="NCBI Taxonomy" id="2070537"/>
    <lineage>
        <taxon>Bacteria</taxon>
        <taxon>Pseudomonadati</taxon>
        <taxon>Pseudomonadota</taxon>
        <taxon>Alphaproteobacteria</taxon>
        <taxon>Acetobacterales</taxon>
        <taxon>Acetobacteraceae</taxon>
    </lineage>
</organism>
<dbReference type="InterPro" id="IPR029062">
    <property type="entry name" value="Class_I_gatase-like"/>
</dbReference>
<feature type="active site" evidence="8">
    <location>
        <position position="206"/>
    </location>
</feature>
<keyword evidence="3 8" id="KW-0547">Nucleotide-binding</keyword>
<comment type="function">
    <text evidence="8">Part of the phosphoribosylformylglycinamidine synthase complex involved in the purines biosynthetic pathway. Catalyzes the ATP-dependent conversion of formylglycinamide ribonucleotide (FGAR) and glutamine to yield formylglycinamidine ribonucleotide (FGAM) and glutamate. The FGAM synthase complex is composed of three subunits. PurQ produces an ammonia molecule by converting glutamine to glutamate. PurL transfers the ammonia molecule to FGAR to form FGAM in an ATP-dependent manner. PurS interacts with PurQ and PurL and is thought to assist in the transfer of the ammonia molecule from PurQ to PurL.</text>
</comment>
<dbReference type="EMBL" id="QGLT01000001">
    <property type="protein sequence ID" value="PXZ01489.1"/>
    <property type="molecule type" value="Genomic_DNA"/>
</dbReference>
<dbReference type="AlphaFoldDB" id="A0A318MZP5"/>
<dbReference type="OrthoDB" id="9804441at2"/>
<dbReference type="InterPro" id="IPR010075">
    <property type="entry name" value="PRibForGlyAmidine_synth_PurQ"/>
</dbReference>
<protein>
    <recommendedName>
        <fullName evidence="8">Phosphoribosylformylglycinamidine synthase subunit PurQ</fullName>
        <shortName evidence="8">FGAM synthase</shortName>
        <ecNumber evidence="8">6.3.5.3</ecNumber>
    </recommendedName>
    <alternativeName>
        <fullName evidence="8">Formylglycinamide ribonucleotide amidotransferase subunit I</fullName>
        <shortName evidence="8">FGAR amidotransferase I</shortName>
        <shortName evidence="8">FGAR-AT I</shortName>
    </alternativeName>
    <alternativeName>
        <fullName evidence="8">Glutaminase PurQ</fullName>
        <ecNumber evidence="8">3.5.1.2</ecNumber>
    </alternativeName>
    <alternativeName>
        <fullName evidence="8">Phosphoribosylformylglycinamidine synthase subunit I</fullName>
    </alternativeName>
</protein>
<dbReference type="GO" id="GO:0004642">
    <property type="term" value="F:phosphoribosylformylglycinamidine synthase activity"/>
    <property type="evidence" value="ECO:0007669"/>
    <property type="project" value="UniProtKB-UniRule"/>
</dbReference>
<evidence type="ECO:0000256" key="6">
    <source>
        <dbReference type="ARBA" id="ARBA00022840"/>
    </source>
</evidence>
<dbReference type="EC" id="6.3.5.3" evidence="8"/>
<comment type="pathway">
    <text evidence="8">Purine metabolism; IMP biosynthesis via de novo pathway; 5-amino-1-(5-phospho-D-ribosyl)imidazole from N(2)-formyl-N(1)-(5-phospho-D-ribosyl)glycinamide: step 1/2.</text>
</comment>
<dbReference type="GO" id="GO:0005737">
    <property type="term" value="C:cytoplasm"/>
    <property type="evidence" value="ECO:0007669"/>
    <property type="project" value="UniProtKB-SubCell"/>
</dbReference>
<evidence type="ECO:0000313" key="10">
    <source>
        <dbReference type="Proteomes" id="UP000247565"/>
    </source>
</evidence>
<dbReference type="CDD" id="cd01740">
    <property type="entry name" value="GATase1_FGAR_AT"/>
    <property type="match status" value="1"/>
</dbReference>
<dbReference type="PANTHER" id="PTHR47552:SF1">
    <property type="entry name" value="PHOSPHORIBOSYLFORMYLGLYCINAMIDINE SYNTHASE SUBUNIT PURQ"/>
    <property type="match status" value="1"/>
</dbReference>
<comment type="catalytic activity">
    <reaction evidence="8">
        <text>L-glutamine + H2O = L-glutamate + NH4(+)</text>
        <dbReference type="Rhea" id="RHEA:15889"/>
        <dbReference type="ChEBI" id="CHEBI:15377"/>
        <dbReference type="ChEBI" id="CHEBI:28938"/>
        <dbReference type="ChEBI" id="CHEBI:29985"/>
        <dbReference type="ChEBI" id="CHEBI:58359"/>
        <dbReference type="EC" id="3.5.1.2"/>
    </reaction>
</comment>
<evidence type="ECO:0000256" key="5">
    <source>
        <dbReference type="ARBA" id="ARBA00022801"/>
    </source>
</evidence>
<dbReference type="PROSITE" id="PS51273">
    <property type="entry name" value="GATASE_TYPE_1"/>
    <property type="match status" value="1"/>
</dbReference>
<dbReference type="HAMAP" id="MF_00421">
    <property type="entry name" value="PurQ"/>
    <property type="match status" value="1"/>
</dbReference>
<evidence type="ECO:0000256" key="7">
    <source>
        <dbReference type="ARBA" id="ARBA00022962"/>
    </source>
</evidence>
<reference evidence="9 10" key="1">
    <citation type="submission" date="2018-05" db="EMBL/GenBank/DDBJ databases">
        <title>Reference genomes for bee gut microbiota database.</title>
        <authorList>
            <person name="Ellegaard K.M."/>
        </authorList>
    </citation>
    <scope>NUCLEOTIDE SEQUENCE [LARGE SCALE GENOMIC DNA]</scope>
    <source>
        <strain evidence="9 10">ESL0284</strain>
    </source>
</reference>
<evidence type="ECO:0000256" key="2">
    <source>
        <dbReference type="ARBA" id="ARBA00022598"/>
    </source>
</evidence>
<dbReference type="GO" id="GO:0005524">
    <property type="term" value="F:ATP binding"/>
    <property type="evidence" value="ECO:0007669"/>
    <property type="project" value="UniProtKB-KW"/>
</dbReference>
<dbReference type="Gene3D" id="3.40.50.880">
    <property type="match status" value="1"/>
</dbReference>
<evidence type="ECO:0000313" key="9">
    <source>
        <dbReference type="EMBL" id="PXZ01489.1"/>
    </source>
</evidence>
<evidence type="ECO:0000256" key="4">
    <source>
        <dbReference type="ARBA" id="ARBA00022755"/>
    </source>
</evidence>
<accession>A0A318MZP5</accession>
<keyword evidence="2 8" id="KW-0436">Ligase</keyword>
<dbReference type="PANTHER" id="PTHR47552">
    <property type="entry name" value="PHOSPHORIBOSYLFORMYLGLYCINAMIDINE SYNTHASE SUBUNIT PURQ"/>
    <property type="match status" value="1"/>
</dbReference>
<comment type="caution">
    <text evidence="9">The sequence shown here is derived from an EMBL/GenBank/DDBJ whole genome shotgun (WGS) entry which is preliminary data.</text>
</comment>
<proteinExistence type="inferred from homology"/>
<evidence type="ECO:0000256" key="8">
    <source>
        <dbReference type="HAMAP-Rule" id="MF_00421"/>
    </source>
</evidence>
<feature type="active site" evidence="8">
    <location>
        <position position="208"/>
    </location>
</feature>
<feature type="active site" description="Nucleophile" evidence="8">
    <location>
        <position position="86"/>
    </location>
</feature>